<dbReference type="InterPro" id="IPR035897">
    <property type="entry name" value="Toll_tir_struct_dom_sf"/>
</dbReference>
<evidence type="ECO:0000313" key="22">
    <source>
        <dbReference type="EMBL" id="KYO41394.1"/>
    </source>
</evidence>
<dbReference type="InterPro" id="IPR003599">
    <property type="entry name" value="Ig_sub"/>
</dbReference>
<dbReference type="Proteomes" id="UP000050525">
    <property type="component" value="Unassembled WGS sequence"/>
</dbReference>
<keyword evidence="16" id="KW-0050">Antiport</keyword>
<dbReference type="Pfam" id="PF18452">
    <property type="entry name" value="Ig_6"/>
    <property type="match status" value="1"/>
</dbReference>
<comment type="caution">
    <text evidence="22">The sequence shown here is derived from an EMBL/GenBank/DDBJ whole genome shotgun (WGS) entry which is preliminary data.</text>
</comment>
<keyword evidence="13 22" id="KW-0675">Receptor</keyword>
<dbReference type="eggNOG" id="KOG1966">
    <property type="taxonomic scope" value="Eukaryota"/>
</dbReference>
<dbReference type="GO" id="GO:0006885">
    <property type="term" value="P:regulation of pH"/>
    <property type="evidence" value="ECO:0007669"/>
    <property type="project" value="InterPro"/>
</dbReference>
<dbReference type="PRINTS" id="PR01537">
    <property type="entry name" value="INTRLKN1R1F"/>
</dbReference>
<evidence type="ECO:0000259" key="21">
    <source>
        <dbReference type="PROSITE" id="PS50835"/>
    </source>
</evidence>
<evidence type="ECO:0000256" key="6">
    <source>
        <dbReference type="ARBA" id="ARBA00022729"/>
    </source>
</evidence>
<keyword evidence="15" id="KW-0393">Immunoglobulin domain</keyword>
<feature type="transmembrane region" description="Helical" evidence="18">
    <location>
        <begin position="1279"/>
        <end position="1300"/>
    </location>
</feature>
<feature type="domain" description="Ig-like" evidence="21">
    <location>
        <begin position="216"/>
        <end position="321"/>
    </location>
</feature>
<dbReference type="InterPro" id="IPR032103">
    <property type="entry name" value="NHE_CaM-bd"/>
</dbReference>
<proteinExistence type="inferred from homology"/>
<dbReference type="FunFam" id="2.60.40.10:FF:000284">
    <property type="entry name" value="interleukin-1 receptor accessory protein-like 1"/>
    <property type="match status" value="1"/>
</dbReference>
<evidence type="ECO:0000256" key="16">
    <source>
        <dbReference type="RuleBase" id="RU003722"/>
    </source>
</evidence>
<dbReference type="Gene3D" id="6.10.250.1040">
    <property type="match status" value="1"/>
</dbReference>
<dbReference type="Pfam" id="PF00999">
    <property type="entry name" value="Na_H_Exchanger"/>
    <property type="match status" value="1"/>
</dbReference>
<feature type="domain" description="TIR" evidence="20">
    <location>
        <begin position="381"/>
        <end position="524"/>
    </location>
</feature>
<dbReference type="Gene3D" id="2.60.40.10">
    <property type="entry name" value="Immunoglobulins"/>
    <property type="match status" value="6"/>
</dbReference>
<feature type="domain" description="Ig-like" evidence="21">
    <location>
        <begin position="135"/>
        <end position="187"/>
    </location>
</feature>
<dbReference type="GO" id="GO:0005886">
    <property type="term" value="C:plasma membrane"/>
    <property type="evidence" value="ECO:0007669"/>
    <property type="project" value="UniProtKB-SubCell"/>
</dbReference>
<comment type="subcellular location">
    <subcellularLocation>
        <location evidence="2">Cell membrane</location>
        <topology evidence="2">Multi-pass membrane protein</topology>
    </subcellularLocation>
    <subcellularLocation>
        <location evidence="1">Membrane</location>
        <topology evidence="1">Single-pass type I membrane protein</topology>
    </subcellularLocation>
</comment>
<dbReference type="Pfam" id="PF16644">
    <property type="entry name" value="NEXCaM_BD"/>
    <property type="match status" value="1"/>
</dbReference>
<dbReference type="InterPro" id="IPR007110">
    <property type="entry name" value="Ig-like_dom"/>
</dbReference>
<evidence type="ECO:0000256" key="12">
    <source>
        <dbReference type="ARBA" id="ARBA00023157"/>
    </source>
</evidence>
<dbReference type="Pfam" id="PF01582">
    <property type="entry name" value="TIR"/>
    <property type="match status" value="2"/>
</dbReference>
<evidence type="ECO:0000256" key="11">
    <source>
        <dbReference type="ARBA" id="ARBA00023136"/>
    </source>
</evidence>
<feature type="transmembrane region" description="Helical" evidence="18">
    <location>
        <begin position="1461"/>
        <end position="1484"/>
    </location>
</feature>
<evidence type="ECO:0000256" key="7">
    <source>
        <dbReference type="ARBA" id="ARBA00022737"/>
    </source>
</evidence>
<evidence type="ECO:0000256" key="13">
    <source>
        <dbReference type="ARBA" id="ARBA00023170"/>
    </source>
</evidence>
<feature type="transmembrane region" description="Helical" evidence="18">
    <location>
        <begin position="1362"/>
        <end position="1381"/>
    </location>
</feature>
<dbReference type="InterPro" id="IPR006153">
    <property type="entry name" value="Cation/H_exchanger_TM"/>
</dbReference>
<dbReference type="CDD" id="cd00096">
    <property type="entry name" value="Ig"/>
    <property type="match status" value="1"/>
</dbReference>
<dbReference type="PANTHER" id="PTHR11890">
    <property type="entry name" value="INTERLEUKIN-1 RECEPTOR FAMILY MEMBER"/>
    <property type="match status" value="1"/>
</dbReference>
<evidence type="ECO:0000256" key="9">
    <source>
        <dbReference type="ARBA" id="ARBA00022989"/>
    </source>
</evidence>
<keyword evidence="5 16" id="KW-0812">Transmembrane</keyword>
<feature type="transmembrane region" description="Helical" evidence="18">
    <location>
        <begin position="334"/>
        <end position="359"/>
    </location>
</feature>
<dbReference type="STRING" id="8496.A0A151NX90"/>
<dbReference type="InterPro" id="IPR013783">
    <property type="entry name" value="Ig-like_fold"/>
</dbReference>
<feature type="compositionally biased region" description="Polar residues" evidence="17">
    <location>
        <begin position="1576"/>
        <end position="1585"/>
    </location>
</feature>
<feature type="transmembrane region" description="Helical" evidence="18">
    <location>
        <begin position="1236"/>
        <end position="1258"/>
    </location>
</feature>
<feature type="domain" description="Ig-like" evidence="21">
    <location>
        <begin position="505"/>
        <end position="635"/>
    </location>
</feature>
<feature type="transmembrane region" description="Helical" evidence="18">
    <location>
        <begin position="1202"/>
        <end position="1224"/>
    </location>
</feature>
<accession>A0A151NX90</accession>
<dbReference type="GO" id="GO:0016787">
    <property type="term" value="F:hydrolase activity"/>
    <property type="evidence" value="ECO:0007669"/>
    <property type="project" value="UniProtKB-KW"/>
</dbReference>
<feature type="transmembrane region" description="Helical" evidence="18">
    <location>
        <begin position="1320"/>
        <end position="1342"/>
    </location>
</feature>
<evidence type="ECO:0000256" key="5">
    <source>
        <dbReference type="ARBA" id="ARBA00022692"/>
    </source>
</evidence>
<dbReference type="InterPro" id="IPR015621">
    <property type="entry name" value="IL-1_rcpt_fam"/>
</dbReference>
<evidence type="ECO:0000256" key="4">
    <source>
        <dbReference type="ARBA" id="ARBA00009752"/>
    </source>
</evidence>
<feature type="region of interest" description="Disordered" evidence="17">
    <location>
        <begin position="1576"/>
        <end position="1598"/>
    </location>
</feature>
<keyword evidence="14" id="KW-0325">Glycoprotein</keyword>
<evidence type="ECO:0000256" key="15">
    <source>
        <dbReference type="ARBA" id="ARBA00023319"/>
    </source>
</evidence>
<evidence type="ECO:0000256" key="3">
    <source>
        <dbReference type="ARBA" id="ARBA00007367"/>
    </source>
</evidence>
<dbReference type="NCBIfam" id="TIGR00840">
    <property type="entry name" value="b_cpa1"/>
    <property type="match status" value="1"/>
</dbReference>
<feature type="transmembrane region" description="Helical" evidence="18">
    <location>
        <begin position="1105"/>
        <end position="1126"/>
    </location>
</feature>
<feature type="transmembrane region" description="Helical" evidence="18">
    <location>
        <begin position="1082"/>
        <end position="1099"/>
    </location>
</feature>
<dbReference type="InterPro" id="IPR000157">
    <property type="entry name" value="TIR_dom"/>
</dbReference>
<evidence type="ECO:0000259" key="20">
    <source>
        <dbReference type="PROSITE" id="PS50104"/>
    </source>
</evidence>
<evidence type="ECO:0000256" key="2">
    <source>
        <dbReference type="ARBA" id="ARBA00004651"/>
    </source>
</evidence>
<gene>
    <name evidence="22" type="primary">IL18R1</name>
    <name evidence="22" type="ORF">Y1Q_0006219</name>
</gene>
<keyword evidence="9 18" id="KW-1133">Transmembrane helix</keyword>
<keyword evidence="23" id="KW-1185">Reference proteome</keyword>
<keyword evidence="7" id="KW-0677">Repeat</keyword>
<keyword evidence="16" id="KW-0915">Sodium</keyword>
<keyword evidence="8" id="KW-0378">Hydrolase</keyword>
<keyword evidence="16" id="KW-0813">Transport</keyword>
<feature type="transmembrane region" description="Helical" evidence="18">
    <location>
        <begin position="1167"/>
        <end position="1190"/>
    </location>
</feature>
<organism evidence="22 23">
    <name type="scientific">Alligator mississippiensis</name>
    <name type="common">American alligator</name>
    <dbReference type="NCBI Taxonomy" id="8496"/>
    <lineage>
        <taxon>Eukaryota</taxon>
        <taxon>Metazoa</taxon>
        <taxon>Chordata</taxon>
        <taxon>Craniata</taxon>
        <taxon>Vertebrata</taxon>
        <taxon>Euteleostomi</taxon>
        <taxon>Archelosauria</taxon>
        <taxon>Archosauria</taxon>
        <taxon>Crocodylia</taxon>
        <taxon>Alligatoridae</taxon>
        <taxon>Alligatorinae</taxon>
        <taxon>Alligator</taxon>
    </lineage>
</organism>
<evidence type="ECO:0000256" key="10">
    <source>
        <dbReference type="ARBA" id="ARBA00023027"/>
    </source>
</evidence>
<evidence type="ECO:0000256" key="14">
    <source>
        <dbReference type="ARBA" id="ARBA00023180"/>
    </source>
</evidence>
<dbReference type="PROSITE" id="PS50104">
    <property type="entry name" value="TIR"/>
    <property type="match status" value="2"/>
</dbReference>
<dbReference type="InterPro" id="IPR004709">
    <property type="entry name" value="NaH_exchanger"/>
</dbReference>
<evidence type="ECO:0000256" key="1">
    <source>
        <dbReference type="ARBA" id="ARBA00004479"/>
    </source>
</evidence>
<feature type="domain" description="Ig-like" evidence="21">
    <location>
        <begin position="656"/>
        <end position="716"/>
    </location>
</feature>
<feature type="chain" id="PRO_5007586452" description="Sodium/hydrogen exchanger" evidence="19">
    <location>
        <begin position="21"/>
        <end position="1739"/>
    </location>
</feature>
<evidence type="ECO:0000313" key="23">
    <source>
        <dbReference type="Proteomes" id="UP000050525"/>
    </source>
</evidence>
<dbReference type="PROSITE" id="PS50835">
    <property type="entry name" value="IG_LIKE"/>
    <property type="match status" value="5"/>
</dbReference>
<dbReference type="GO" id="GO:0042008">
    <property type="term" value="F:interleukin-18 receptor activity"/>
    <property type="evidence" value="ECO:0007669"/>
    <property type="project" value="TreeGrafter"/>
</dbReference>
<keyword evidence="10" id="KW-0520">NAD</keyword>
<protein>
    <recommendedName>
        <fullName evidence="16">Sodium/hydrogen exchanger</fullName>
    </recommendedName>
</protein>
<feature type="transmembrane region" description="Helical" evidence="18">
    <location>
        <begin position="1437"/>
        <end position="1455"/>
    </location>
</feature>
<comment type="similarity">
    <text evidence="3 16">Belongs to the monovalent cation:proton antiporter 1 (CPA1) transporter (TC 2.A.36) family.</text>
</comment>
<dbReference type="EMBL" id="AKHW03001628">
    <property type="protein sequence ID" value="KYO41394.1"/>
    <property type="molecule type" value="Genomic_DNA"/>
</dbReference>
<dbReference type="FunFam" id="2.60.40.10:FF:001504">
    <property type="entry name" value="Interleukin 18 receptor accessory protein"/>
    <property type="match status" value="1"/>
</dbReference>
<sequence length="1739" mass="197963">MTLGNLLILCLIFLDGAATGDLCPFRRSIDVIEGEYFFLCSPGSEQDTFQNESYMGNWYKKNEENVTLIQETSRIVSNGSILEFWPAELSDSGIYSYKLSNGNHSVTEWTLNVLKRNKNSCFNQNHLHMETRSAGSGYSLKCNTVTRNTGGNVTWYKNCSFHTLTTEGELNFNTLRLSDSGIYTCRILITHEGKVFYTTSTTNLKVKKDTPEFVIPKITEPTEAYIETKTGKDEVLNCTVFRGYSVALNVIFYWLINDKRAEQCSDSSNCACQGNYEYFNLGNELYASKRLWIKKVTDEDMNHNYTCILIVPGKMQKQTVRLKKGNISDLPPHLFTTGVIVAILSSCVAVLLVVLGGIFRVDLVLLYRDITGKDETVGDGKEYDAFVSYLKDCITTNDGEGKFALEILPKTLEEHFGYKLCIFERDITPGGAVVDDVLSFIDKSRRLIVILSKNYVSDKVMYELESGLHKALVERKIKIILIEYMPIRCEAKKMLFMRHLSDYRPKSEKKPMLTFCWILLLLVSEAEFSLLGCLHKEFEKHYRAINNKEMVLQCPLPSQSYTHVFNNSLTYKKKVVWFRQQKEGELLEVIGKESTNPTQEGNALWFKPIRNNDSGIYICKIREEASCFKIIIEVQAKSQARCLDYETNTLSLIAGKGDSISCPGLKCYGHLNRSQVTWYKNGTLLTEKTFRQSLKLKGDKINLLTIYDKDAGVYVCDYMLFVNNTRWTMRTVVKVNVIAPNTIYAPKMLSPKGVKILEAELGKPIEMQCKVQFGYERDVIPMITWSRHSQEGKSEELEQKQIRDEKNELVGETVIHIASLREVTERDLNSNFTCIAQNSVGKSTGVIKLKRKERVHFLYILSGLISMLLGLLVSSAFIYQHWIEIVLMYRNYLVKDETIGDHKEFDAFVSHAKMGSFESDSSFVNEEQFALDVLPEVLEKKHGYKLCLLERDILPGGAYTDDVVTAIKQSRRTIIILSPSYVNGPSIFELQAAVNCALEDSTIKLVLIKFQAFQEPDYLPPVVKKALRILPCPFAAPFLDLAKMSSVSTPHYEPEEAEDSLRDERLHVFKVNYYYVQIPCEVTLWILLASLAKIGFHLYHRLPRLMPESCLQIAVGVLVGAIIFGTDHKSPPVMNTNIYFLYLLPPIVLKEGYFMPTRPFFENIGSILWWSVLGALLNAFGIGLSLYAICQIEAFGLTDVDLLQNLLFGSMISAVDPVAALAVFEEASVNEQLYMMIFGESLLNDGITVVLYNIFIAFSQMHRYEEIEPVDVLAGFARFFVVGLGGVLFGIVFGFVSAFMTRFTQNISSIEPLLVFMFSYLSYLSAETLYISGILAMTACAVTMKKYVEENVSQNSYTTIKYFMKMLSSVSETLIFVFMGVSTVGKNHEWNWAFVSFTLLFCLVWRAISVFALFYISNKFRTYPFTVKDQLIISYSGLRGASSFSLAFLLHASLFPRKKMFITATLVVIYFTVFIQGITIGPLVKYLDVKKTNKKESINEEVHMRLMDHLKVGIEDICGHWGHYQLRDKFKKFDNKYLKKILIRKNQPKSSIVSLYKKLEIRQAIEMAESGMISSAGSTASFQSNRNRRVHRPSPEEVESMRDMLAHNLYQVRQRAPSYNRYTLATETSEKQAKEILIHRQNSLRQSLRKGHSLPWGRPVPASTKHLHYFSLPHGSSHPVRRKTRSDVFTGDYGSDSDHVVSAMFSSQRRLRSIEKFGMGLKTIWSLSQEGLVSTQLID</sequence>
<keyword evidence="11 18" id="KW-0472">Membrane</keyword>
<feature type="domain" description="TIR" evidence="20">
    <location>
        <begin position="903"/>
        <end position="1045"/>
    </location>
</feature>
<dbReference type="InterPro" id="IPR041416">
    <property type="entry name" value="IL-1RAcP-like_ig"/>
</dbReference>
<dbReference type="SUPFAM" id="SSF48726">
    <property type="entry name" value="Immunoglobulin"/>
    <property type="match status" value="4"/>
</dbReference>
<dbReference type="Gene3D" id="6.10.250.2020">
    <property type="match status" value="1"/>
</dbReference>
<keyword evidence="16" id="KW-0739">Sodium transport</keyword>
<dbReference type="GO" id="GO:0015385">
    <property type="term" value="F:sodium:proton antiporter activity"/>
    <property type="evidence" value="ECO:0007669"/>
    <property type="project" value="InterPro"/>
</dbReference>
<dbReference type="SUPFAM" id="SSF52200">
    <property type="entry name" value="Toll/Interleukin receptor TIR domain"/>
    <property type="match status" value="2"/>
</dbReference>
<keyword evidence="6 19" id="KW-0732">Signal</keyword>
<keyword evidence="12" id="KW-1015">Disulfide bond</keyword>
<keyword evidence="16" id="KW-0406">Ion transport</keyword>
<feature type="domain" description="Ig-like" evidence="21">
    <location>
        <begin position="746"/>
        <end position="850"/>
    </location>
</feature>
<dbReference type="Gene3D" id="3.40.50.10140">
    <property type="entry name" value="Toll/interleukin-1 receptor homology (TIR) domain"/>
    <property type="match status" value="2"/>
</dbReference>
<dbReference type="Gene3D" id="6.10.140.1330">
    <property type="match status" value="1"/>
</dbReference>
<comment type="similarity">
    <text evidence="4">Belongs to the interleukin-1 receptor family.</text>
</comment>
<feature type="signal peptide" evidence="19">
    <location>
        <begin position="1"/>
        <end position="20"/>
    </location>
</feature>
<evidence type="ECO:0000256" key="8">
    <source>
        <dbReference type="ARBA" id="ARBA00022801"/>
    </source>
</evidence>
<dbReference type="SMART" id="SM00255">
    <property type="entry name" value="TIR"/>
    <property type="match status" value="2"/>
</dbReference>
<evidence type="ECO:0000256" key="18">
    <source>
        <dbReference type="SAM" id="Phobius"/>
    </source>
</evidence>
<dbReference type="SMART" id="SM00409">
    <property type="entry name" value="IG"/>
    <property type="match status" value="6"/>
</dbReference>
<feature type="transmembrane region" description="Helical" evidence="18">
    <location>
        <begin position="857"/>
        <end position="879"/>
    </location>
</feature>
<name>A0A151NX90_ALLMI</name>
<evidence type="ECO:0000256" key="17">
    <source>
        <dbReference type="SAM" id="MobiDB-lite"/>
    </source>
</evidence>
<feature type="transmembrane region" description="Helical" evidence="18">
    <location>
        <begin position="1393"/>
        <end position="1416"/>
    </location>
</feature>
<reference evidence="22 23" key="1">
    <citation type="journal article" date="2012" name="Genome Biol.">
        <title>Sequencing three crocodilian genomes to illuminate the evolution of archosaurs and amniotes.</title>
        <authorList>
            <person name="St John J.A."/>
            <person name="Braun E.L."/>
            <person name="Isberg S.R."/>
            <person name="Miles L.G."/>
            <person name="Chong A.Y."/>
            <person name="Gongora J."/>
            <person name="Dalzell P."/>
            <person name="Moran C."/>
            <person name="Bed'hom B."/>
            <person name="Abzhanov A."/>
            <person name="Burgess S.C."/>
            <person name="Cooksey A.M."/>
            <person name="Castoe T.A."/>
            <person name="Crawford N.G."/>
            <person name="Densmore L.D."/>
            <person name="Drew J.C."/>
            <person name="Edwards S.V."/>
            <person name="Faircloth B.C."/>
            <person name="Fujita M.K."/>
            <person name="Greenwold M.J."/>
            <person name="Hoffmann F.G."/>
            <person name="Howard J.M."/>
            <person name="Iguchi T."/>
            <person name="Janes D.E."/>
            <person name="Khan S.Y."/>
            <person name="Kohno S."/>
            <person name="de Koning A.J."/>
            <person name="Lance S.L."/>
            <person name="McCarthy F.M."/>
            <person name="McCormack J.E."/>
            <person name="Merchant M.E."/>
            <person name="Peterson D.G."/>
            <person name="Pollock D.D."/>
            <person name="Pourmand N."/>
            <person name="Raney B.J."/>
            <person name="Roessler K.A."/>
            <person name="Sanford J.R."/>
            <person name="Sawyer R.H."/>
            <person name="Schmidt C.J."/>
            <person name="Triplett E.W."/>
            <person name="Tuberville T.D."/>
            <person name="Venegas-Anaya M."/>
            <person name="Howard J.T."/>
            <person name="Jarvis E.D."/>
            <person name="Guillette L.J.Jr."/>
            <person name="Glenn T.C."/>
            <person name="Green R.E."/>
            <person name="Ray D.A."/>
        </authorList>
    </citation>
    <scope>NUCLEOTIDE SEQUENCE [LARGE SCALE GENOMIC DNA]</scope>
    <source>
        <strain evidence="22">KSC_2009_1</strain>
    </source>
</reference>
<evidence type="ECO:0000256" key="19">
    <source>
        <dbReference type="SAM" id="SignalP"/>
    </source>
</evidence>
<dbReference type="InterPro" id="IPR036179">
    <property type="entry name" value="Ig-like_dom_sf"/>
</dbReference>
<dbReference type="PANTHER" id="PTHR11890:SF23">
    <property type="entry name" value="INTERLEUKIN-18 RECEPTOR ACCESSORY PROTEIN"/>
    <property type="match status" value="1"/>
</dbReference>